<protein>
    <submittedName>
        <fullName evidence="1">Uncharacterized protein</fullName>
    </submittedName>
</protein>
<dbReference type="AlphaFoldDB" id="A0A7W4K1V2"/>
<evidence type="ECO:0000313" key="2">
    <source>
        <dbReference type="Proteomes" id="UP000530320"/>
    </source>
</evidence>
<accession>A0A7W4K1V2</accession>
<dbReference type="Proteomes" id="UP000530320">
    <property type="component" value="Unassembled WGS sequence"/>
</dbReference>
<name>A0A7W4K1V2_9PROT</name>
<dbReference type="EMBL" id="JABEQP010000011">
    <property type="protein sequence ID" value="MBB2198792.1"/>
    <property type="molecule type" value="Genomic_DNA"/>
</dbReference>
<comment type="caution">
    <text evidence="1">The sequence shown here is derived from an EMBL/GenBank/DDBJ whole genome shotgun (WGS) entry which is preliminary data.</text>
</comment>
<reference evidence="1 2" key="1">
    <citation type="submission" date="2020-04" db="EMBL/GenBank/DDBJ databases">
        <title>Description of novel Gluconacetobacter.</title>
        <authorList>
            <person name="Sombolestani A."/>
        </authorList>
    </citation>
    <scope>NUCLEOTIDE SEQUENCE [LARGE SCALE GENOMIC DNA]</scope>
    <source>
        <strain evidence="1 2">LMG 22058</strain>
    </source>
</reference>
<dbReference type="RefSeq" id="WP_183009873.1">
    <property type="nucleotide sequence ID" value="NZ_JABEQP010000011.1"/>
</dbReference>
<proteinExistence type="predicted"/>
<evidence type="ECO:0000313" key="1">
    <source>
        <dbReference type="EMBL" id="MBB2198792.1"/>
    </source>
</evidence>
<gene>
    <name evidence="1" type="ORF">HLH44_15245</name>
</gene>
<organism evidence="1 2">
    <name type="scientific">Gluconacetobacter dulcium</name>
    <dbReference type="NCBI Taxonomy" id="2729096"/>
    <lineage>
        <taxon>Bacteria</taxon>
        <taxon>Pseudomonadati</taxon>
        <taxon>Pseudomonadota</taxon>
        <taxon>Alphaproteobacteria</taxon>
        <taxon>Acetobacterales</taxon>
        <taxon>Acetobacteraceae</taxon>
        <taxon>Gluconacetobacter</taxon>
    </lineage>
</organism>
<sequence length="186" mass="19624">MQFSRMIQAGAVVVTVAFGAADLPAKAQGMILVVDEQGERVGILLPVDRIAGISAKVDAIDRMMVRDMAALDETNRELIARPNNILNTISAVGHNVPNRGTSWHHFEIVRFGVPGALCDQRATVTANGQSTPLVHVSSSGRKGRGALAAAIGVEHREGPKTNSINLIPSVNTRTAVHANEHAGSAL</sequence>